<evidence type="ECO:0000313" key="6">
    <source>
        <dbReference type="EMBL" id="KAJ8973426.1"/>
    </source>
</evidence>
<dbReference type="EMBL" id="JAPWTJ010001179">
    <property type="protein sequence ID" value="KAJ8973426.1"/>
    <property type="molecule type" value="Genomic_DNA"/>
</dbReference>
<protein>
    <recommendedName>
        <fullName evidence="5">U1-type domain-containing protein</fullName>
    </recommendedName>
</protein>
<reference evidence="6" key="1">
    <citation type="journal article" date="2023" name="Insect Mol. Biol.">
        <title>Genome sequencing provides insights into the evolution of gene families encoding plant cell wall-degrading enzymes in longhorned beetles.</title>
        <authorList>
            <person name="Shin N.R."/>
            <person name="Okamura Y."/>
            <person name="Kirsch R."/>
            <person name="Pauchet Y."/>
        </authorList>
    </citation>
    <scope>NUCLEOTIDE SEQUENCE</scope>
    <source>
        <strain evidence="6">MMC_N1</strain>
    </source>
</reference>
<dbReference type="Proteomes" id="UP001162164">
    <property type="component" value="Unassembled WGS sequence"/>
</dbReference>
<dbReference type="InterPro" id="IPR022755">
    <property type="entry name" value="Znf_C2H2_jaz"/>
</dbReference>
<evidence type="ECO:0000256" key="4">
    <source>
        <dbReference type="SAM" id="MobiDB-lite"/>
    </source>
</evidence>
<evidence type="ECO:0000256" key="1">
    <source>
        <dbReference type="ARBA" id="ARBA00022723"/>
    </source>
</evidence>
<organism evidence="6 7">
    <name type="scientific">Molorchus minor</name>
    <dbReference type="NCBI Taxonomy" id="1323400"/>
    <lineage>
        <taxon>Eukaryota</taxon>
        <taxon>Metazoa</taxon>
        <taxon>Ecdysozoa</taxon>
        <taxon>Arthropoda</taxon>
        <taxon>Hexapoda</taxon>
        <taxon>Insecta</taxon>
        <taxon>Pterygota</taxon>
        <taxon>Neoptera</taxon>
        <taxon>Endopterygota</taxon>
        <taxon>Coleoptera</taxon>
        <taxon>Polyphaga</taxon>
        <taxon>Cucujiformia</taxon>
        <taxon>Chrysomeloidea</taxon>
        <taxon>Cerambycidae</taxon>
        <taxon>Lamiinae</taxon>
        <taxon>Monochamini</taxon>
        <taxon>Molorchus</taxon>
    </lineage>
</organism>
<keyword evidence="2" id="KW-0863">Zinc-finger</keyword>
<proteinExistence type="predicted"/>
<sequence>MEPPYQAHQVYFRPELVPNFICILCNMVVKSQVLKSHIETDPHKMKVLQLFEKNSNLYFCVNLQVGVYGITEKDIGDMVKEKEIKLREPRKMIVKNKEKNNKTDSDSSPPSDSKEFEHNISNLSCTSRKVVKSVSCSVCKTSIEKKINLIKKHIFQAMHIDNSKIPLVQFKYYCEICNIKIIDENTWDRHFC</sequence>
<feature type="region of interest" description="Disordered" evidence="4">
    <location>
        <begin position="90"/>
        <end position="115"/>
    </location>
</feature>
<dbReference type="Pfam" id="PF12171">
    <property type="entry name" value="zf-C2H2_jaz"/>
    <property type="match status" value="1"/>
</dbReference>
<keyword evidence="7" id="KW-1185">Reference proteome</keyword>
<name>A0ABQ9J5N6_9CUCU</name>
<keyword evidence="3" id="KW-0862">Zinc</keyword>
<keyword evidence="1" id="KW-0479">Metal-binding</keyword>
<gene>
    <name evidence="6" type="ORF">NQ317_016709</name>
</gene>
<feature type="compositionally biased region" description="Basic and acidic residues" evidence="4">
    <location>
        <begin position="90"/>
        <end position="105"/>
    </location>
</feature>
<evidence type="ECO:0000256" key="3">
    <source>
        <dbReference type="ARBA" id="ARBA00022833"/>
    </source>
</evidence>
<accession>A0ABQ9J5N6</accession>
<dbReference type="SMART" id="SM00451">
    <property type="entry name" value="ZnF_U1"/>
    <property type="match status" value="1"/>
</dbReference>
<evidence type="ECO:0000313" key="7">
    <source>
        <dbReference type="Proteomes" id="UP001162164"/>
    </source>
</evidence>
<evidence type="ECO:0000259" key="5">
    <source>
        <dbReference type="SMART" id="SM00451"/>
    </source>
</evidence>
<evidence type="ECO:0000256" key="2">
    <source>
        <dbReference type="ARBA" id="ARBA00022771"/>
    </source>
</evidence>
<dbReference type="InterPro" id="IPR003604">
    <property type="entry name" value="Matrin/U1-like-C_Znf_C2H2"/>
</dbReference>
<feature type="domain" description="U1-type" evidence="5">
    <location>
        <begin position="17"/>
        <end position="50"/>
    </location>
</feature>
<comment type="caution">
    <text evidence="6">The sequence shown here is derived from an EMBL/GenBank/DDBJ whole genome shotgun (WGS) entry which is preliminary data.</text>
</comment>